<comment type="caution">
    <text evidence="4">The sequence shown here is derived from an EMBL/GenBank/DDBJ whole genome shotgun (WGS) entry which is preliminary data.</text>
</comment>
<dbReference type="GO" id="GO:0046982">
    <property type="term" value="F:protein heterodimerization activity"/>
    <property type="evidence" value="ECO:0007669"/>
    <property type="project" value="InterPro"/>
</dbReference>
<evidence type="ECO:0000256" key="2">
    <source>
        <dbReference type="SAM" id="MobiDB-lite"/>
    </source>
</evidence>
<comment type="similarity">
    <text evidence="1">Belongs to the histone H3 family.</text>
</comment>
<feature type="domain" description="Core Histone H2A/H2B/H3" evidence="3">
    <location>
        <begin position="61"/>
        <end position="98"/>
    </location>
</feature>
<dbReference type="GO" id="GO:0000786">
    <property type="term" value="C:nucleosome"/>
    <property type="evidence" value="ECO:0007669"/>
    <property type="project" value="InterPro"/>
</dbReference>
<sequence length="106" mass="12182">MRGSRIIIRMVCQMNLTSSKRLVKHQELPPTRKLDSKRRSDTTGGNQSKVLKPAQHAGYPFQEAAEVYLTCLFDYTNLTAIHARRVTIMPKDMQLIRRPRGENNTV</sequence>
<proteinExistence type="inferred from homology"/>
<dbReference type="InterPro" id="IPR009072">
    <property type="entry name" value="Histone-fold"/>
</dbReference>
<dbReference type="SMART" id="SM00428">
    <property type="entry name" value="H3"/>
    <property type="match status" value="1"/>
</dbReference>
<feature type="region of interest" description="Disordered" evidence="2">
    <location>
        <begin position="21"/>
        <end position="55"/>
    </location>
</feature>
<name>A0AAD5NAQ4_PARTN</name>
<dbReference type="EMBL" id="JAHQIW010005186">
    <property type="protein sequence ID" value="KAJ1365131.1"/>
    <property type="molecule type" value="Genomic_DNA"/>
</dbReference>
<evidence type="ECO:0000259" key="3">
    <source>
        <dbReference type="Pfam" id="PF00125"/>
    </source>
</evidence>
<dbReference type="AlphaFoldDB" id="A0AAD5NAQ4"/>
<dbReference type="InterPro" id="IPR000164">
    <property type="entry name" value="Histone_H3/CENP-A"/>
</dbReference>
<evidence type="ECO:0000313" key="4">
    <source>
        <dbReference type="EMBL" id="KAJ1365131.1"/>
    </source>
</evidence>
<dbReference type="InterPro" id="IPR007125">
    <property type="entry name" value="H2A/H2B/H3"/>
</dbReference>
<evidence type="ECO:0000313" key="5">
    <source>
        <dbReference type="Proteomes" id="UP001196413"/>
    </source>
</evidence>
<feature type="compositionally biased region" description="Basic and acidic residues" evidence="2">
    <location>
        <begin position="24"/>
        <end position="41"/>
    </location>
</feature>
<organism evidence="4 5">
    <name type="scientific">Parelaphostrongylus tenuis</name>
    <name type="common">Meningeal worm</name>
    <dbReference type="NCBI Taxonomy" id="148309"/>
    <lineage>
        <taxon>Eukaryota</taxon>
        <taxon>Metazoa</taxon>
        <taxon>Ecdysozoa</taxon>
        <taxon>Nematoda</taxon>
        <taxon>Chromadorea</taxon>
        <taxon>Rhabditida</taxon>
        <taxon>Rhabditina</taxon>
        <taxon>Rhabditomorpha</taxon>
        <taxon>Strongyloidea</taxon>
        <taxon>Metastrongylidae</taxon>
        <taxon>Parelaphostrongylus</taxon>
    </lineage>
</organism>
<dbReference type="GO" id="GO:0003677">
    <property type="term" value="F:DNA binding"/>
    <property type="evidence" value="ECO:0007669"/>
    <property type="project" value="InterPro"/>
</dbReference>
<dbReference type="PANTHER" id="PTHR11426">
    <property type="entry name" value="HISTONE H3"/>
    <property type="match status" value="1"/>
</dbReference>
<reference evidence="4" key="1">
    <citation type="submission" date="2021-06" db="EMBL/GenBank/DDBJ databases">
        <title>Parelaphostrongylus tenuis whole genome reference sequence.</title>
        <authorList>
            <person name="Garwood T.J."/>
            <person name="Larsen P.A."/>
            <person name="Fountain-Jones N.M."/>
            <person name="Garbe J.R."/>
            <person name="Macchietto M.G."/>
            <person name="Kania S.A."/>
            <person name="Gerhold R.W."/>
            <person name="Richards J.E."/>
            <person name="Wolf T.M."/>
        </authorList>
    </citation>
    <scope>NUCLEOTIDE SEQUENCE</scope>
    <source>
        <strain evidence="4">MNPRO001-30</strain>
        <tissue evidence="4">Meninges</tissue>
    </source>
</reference>
<dbReference type="SUPFAM" id="SSF47113">
    <property type="entry name" value="Histone-fold"/>
    <property type="match status" value="1"/>
</dbReference>
<accession>A0AAD5NAQ4</accession>
<evidence type="ECO:0000256" key="1">
    <source>
        <dbReference type="ARBA" id="ARBA00010343"/>
    </source>
</evidence>
<protein>
    <submittedName>
        <fullName evidence="4">Histone H3.3</fullName>
    </submittedName>
</protein>
<dbReference type="Pfam" id="PF00125">
    <property type="entry name" value="Histone"/>
    <property type="match status" value="1"/>
</dbReference>
<dbReference type="GO" id="GO:0030527">
    <property type="term" value="F:structural constituent of chromatin"/>
    <property type="evidence" value="ECO:0007669"/>
    <property type="project" value="InterPro"/>
</dbReference>
<dbReference type="Gene3D" id="1.10.20.10">
    <property type="entry name" value="Histone, subunit A"/>
    <property type="match status" value="1"/>
</dbReference>
<gene>
    <name evidence="4" type="primary">H3F3B_7</name>
    <name evidence="4" type="ORF">KIN20_025358</name>
</gene>
<keyword evidence="5" id="KW-1185">Reference proteome</keyword>
<dbReference type="Proteomes" id="UP001196413">
    <property type="component" value="Unassembled WGS sequence"/>
</dbReference>